<gene>
    <name evidence="10" type="ORF">WH87_16815</name>
</gene>
<comment type="caution">
    <text evidence="10">The sequence shown here is derived from an EMBL/GenBank/DDBJ whole genome shotgun (WGS) entry which is preliminary data.</text>
</comment>
<evidence type="ECO:0000256" key="2">
    <source>
        <dbReference type="ARBA" id="ARBA00005346"/>
    </source>
</evidence>
<feature type="transmembrane region" description="Helical" evidence="8">
    <location>
        <begin position="339"/>
        <end position="357"/>
    </location>
</feature>
<evidence type="ECO:0000256" key="6">
    <source>
        <dbReference type="ARBA" id="ARBA00023136"/>
    </source>
</evidence>
<dbReference type="InterPro" id="IPR001750">
    <property type="entry name" value="ND/Mrp_TM"/>
</dbReference>
<organism evidence="10 11">
    <name type="scientific">Devosia epidermidihirudinis</name>
    <dbReference type="NCBI Taxonomy" id="1293439"/>
    <lineage>
        <taxon>Bacteria</taxon>
        <taxon>Pseudomonadati</taxon>
        <taxon>Pseudomonadota</taxon>
        <taxon>Alphaproteobacteria</taxon>
        <taxon>Hyphomicrobiales</taxon>
        <taxon>Devosiaceae</taxon>
        <taxon>Devosia</taxon>
    </lineage>
</organism>
<dbReference type="EMBL" id="LANJ01000046">
    <property type="protein sequence ID" value="KKC35261.1"/>
    <property type="molecule type" value="Genomic_DNA"/>
</dbReference>
<evidence type="ECO:0000256" key="4">
    <source>
        <dbReference type="ARBA" id="ARBA00022692"/>
    </source>
</evidence>
<feature type="transmembrane region" description="Helical" evidence="8">
    <location>
        <begin position="485"/>
        <end position="505"/>
    </location>
</feature>
<comment type="similarity">
    <text evidence="2">Belongs to the CPA3 antiporters (TC 2.A.63) subunit D family.</text>
</comment>
<dbReference type="RefSeq" id="WP_046138979.1">
    <property type="nucleotide sequence ID" value="NZ_LANJ01000046.1"/>
</dbReference>
<feature type="transmembrane region" description="Helical" evidence="8">
    <location>
        <begin position="397"/>
        <end position="422"/>
    </location>
</feature>
<accession>A0A0F5Q3Q8</accession>
<keyword evidence="4 7" id="KW-0812">Transmembrane</keyword>
<feature type="transmembrane region" description="Helical" evidence="8">
    <location>
        <begin position="442"/>
        <end position="464"/>
    </location>
</feature>
<feature type="transmembrane region" description="Helical" evidence="8">
    <location>
        <begin position="35"/>
        <end position="56"/>
    </location>
</feature>
<evidence type="ECO:0000313" key="11">
    <source>
        <dbReference type="Proteomes" id="UP000033411"/>
    </source>
</evidence>
<dbReference type="GO" id="GO:0005886">
    <property type="term" value="C:plasma membrane"/>
    <property type="evidence" value="ECO:0007669"/>
    <property type="project" value="UniProtKB-SubCell"/>
</dbReference>
<keyword evidence="5 8" id="KW-1133">Transmembrane helix</keyword>
<feature type="transmembrane region" description="Helical" evidence="8">
    <location>
        <begin position="76"/>
        <end position="105"/>
    </location>
</feature>
<evidence type="ECO:0000256" key="5">
    <source>
        <dbReference type="ARBA" id="ARBA00022989"/>
    </source>
</evidence>
<dbReference type="STRING" id="1293439.WH87_16815"/>
<dbReference type="Pfam" id="PF00361">
    <property type="entry name" value="Proton_antipo_M"/>
    <property type="match status" value="1"/>
</dbReference>
<reference evidence="10 11" key="1">
    <citation type="submission" date="2015-03" db="EMBL/GenBank/DDBJ databases">
        <authorList>
            <person name="Lepp D."/>
            <person name="Hassan Y.I."/>
            <person name="Li X.-Z."/>
            <person name="Zhou T."/>
        </authorList>
    </citation>
    <scope>NUCLEOTIDE SEQUENCE [LARGE SCALE GENOMIC DNA]</scope>
    <source>
        <strain evidence="10 11">E84</strain>
    </source>
</reference>
<evidence type="ECO:0000256" key="8">
    <source>
        <dbReference type="SAM" id="Phobius"/>
    </source>
</evidence>
<evidence type="ECO:0000256" key="1">
    <source>
        <dbReference type="ARBA" id="ARBA00004651"/>
    </source>
</evidence>
<dbReference type="Proteomes" id="UP000033411">
    <property type="component" value="Unassembled WGS sequence"/>
</dbReference>
<keyword evidence="3" id="KW-1003">Cell membrane</keyword>
<protein>
    <submittedName>
        <fullName evidence="10">Monovalent cation/H+ antiporter subunit D</fullName>
    </submittedName>
</protein>
<feature type="domain" description="NADH:quinone oxidoreductase/Mrp antiporter transmembrane" evidence="9">
    <location>
        <begin position="135"/>
        <end position="432"/>
    </location>
</feature>
<dbReference type="PATRIC" id="fig|1293439.3.peg.3431"/>
<dbReference type="NCBIfam" id="NF009309">
    <property type="entry name" value="PRK12666.1"/>
    <property type="match status" value="1"/>
</dbReference>
<feature type="transmembrane region" description="Helical" evidence="8">
    <location>
        <begin position="6"/>
        <end position="26"/>
    </location>
</feature>
<dbReference type="InterPro" id="IPR050586">
    <property type="entry name" value="CPA3_Na-H_Antiporter_D"/>
</dbReference>
<keyword evidence="11" id="KW-1185">Reference proteome</keyword>
<feature type="transmembrane region" description="Helical" evidence="8">
    <location>
        <begin position="286"/>
        <end position="305"/>
    </location>
</feature>
<dbReference type="PANTHER" id="PTHR42703">
    <property type="entry name" value="NADH DEHYDROGENASE"/>
    <property type="match status" value="1"/>
</dbReference>
<feature type="transmembrane region" description="Helical" evidence="8">
    <location>
        <begin position="171"/>
        <end position="192"/>
    </location>
</feature>
<feature type="transmembrane region" description="Helical" evidence="8">
    <location>
        <begin position="243"/>
        <end position="266"/>
    </location>
</feature>
<sequence>MNSLMDHLIILPILLPMATGAFLLMFDDRQRTAKALINVTSTFMLLVIAVFMVMQASTQGPEGAAVASYAVGNWPVPFGIVLVADRLSAMMVLLTAILGVSALMYSLARWHAAGPSFHSLFQFLLMGLCGAFLTGDVFNLFVFFEVMLAASYGLMLHGLGSARVKAGLHYIAVNLAASFLFLIGASLIYGVTGTLNMADLAAKVAMIPEADRGLLEAGAAILGLAFLLKAGMWPLGFWLPTTYAAASAPVAAVFAIMTKVGIYAVLRISTLAFGADAGASAEFGQTVLLVGGMASIAFGAIGVLASQTTARLAGYCVLVSSGTLLGAIGMGNAGVTSGALYYLVVSTLAISAFFLLVELLDRVRAEGAHVLAITLEAYGDDEEEAEEEVGVAIPGALAMLSISFGLCVLLLAGLPPLAGFLAKFSIISAMVNPDGLTEATPIGAASWWMAGLMIFSGFSALISLTRTGINTFWVTMAERPAPVRVIEMAPVILLLSLTVALTILAGPAMDYMHALADTLYASADQVSQVLATPLVVDTVAGAH</sequence>
<feature type="transmembrane region" description="Helical" evidence="8">
    <location>
        <begin position="312"/>
        <end position="333"/>
    </location>
</feature>
<comment type="subcellular location">
    <subcellularLocation>
        <location evidence="1">Cell membrane</location>
        <topology evidence="1">Multi-pass membrane protein</topology>
    </subcellularLocation>
    <subcellularLocation>
        <location evidence="7">Membrane</location>
        <topology evidence="7">Multi-pass membrane protein</topology>
    </subcellularLocation>
</comment>
<keyword evidence="6 8" id="KW-0472">Membrane</keyword>
<name>A0A0F5Q3Q8_9HYPH</name>
<evidence type="ECO:0000313" key="10">
    <source>
        <dbReference type="EMBL" id="KKC35261.1"/>
    </source>
</evidence>
<evidence type="ECO:0000256" key="3">
    <source>
        <dbReference type="ARBA" id="ARBA00022475"/>
    </source>
</evidence>
<dbReference type="AlphaFoldDB" id="A0A0F5Q3Q8"/>
<feature type="transmembrane region" description="Helical" evidence="8">
    <location>
        <begin position="212"/>
        <end position="231"/>
    </location>
</feature>
<proteinExistence type="inferred from homology"/>
<dbReference type="PANTHER" id="PTHR42703:SF1">
    <property type="entry name" value="NA(+)_H(+) ANTIPORTER SUBUNIT D1"/>
    <property type="match status" value="1"/>
</dbReference>
<feature type="transmembrane region" description="Helical" evidence="8">
    <location>
        <begin position="140"/>
        <end position="159"/>
    </location>
</feature>
<evidence type="ECO:0000259" key="9">
    <source>
        <dbReference type="Pfam" id="PF00361"/>
    </source>
</evidence>
<evidence type="ECO:0000256" key="7">
    <source>
        <dbReference type="RuleBase" id="RU000320"/>
    </source>
</evidence>